<feature type="transmembrane region" description="Helical" evidence="9">
    <location>
        <begin position="212"/>
        <end position="231"/>
    </location>
</feature>
<dbReference type="InterPro" id="IPR051120">
    <property type="entry name" value="ABC_AA/LPS_Transport"/>
</dbReference>
<evidence type="ECO:0000313" key="11">
    <source>
        <dbReference type="EMBL" id="SMC96033.1"/>
    </source>
</evidence>
<accession>A0A1W2DF03</accession>
<dbReference type="EMBL" id="FWYC01000007">
    <property type="protein sequence ID" value="SMC96033.1"/>
    <property type="molecule type" value="Genomic_DNA"/>
</dbReference>
<feature type="transmembrane region" description="Helical" evidence="9">
    <location>
        <begin position="153"/>
        <end position="177"/>
    </location>
</feature>
<evidence type="ECO:0000256" key="1">
    <source>
        <dbReference type="ARBA" id="ARBA00004651"/>
    </source>
</evidence>
<feature type="transmembrane region" description="Helical" evidence="9">
    <location>
        <begin position="243"/>
        <end position="267"/>
    </location>
</feature>
<dbReference type="GO" id="GO:0015658">
    <property type="term" value="F:branched-chain amino acid transmembrane transporter activity"/>
    <property type="evidence" value="ECO:0007669"/>
    <property type="project" value="InterPro"/>
</dbReference>
<dbReference type="InterPro" id="IPR003593">
    <property type="entry name" value="AAA+_ATPase"/>
</dbReference>
<feature type="domain" description="ABC transporter" evidence="10">
    <location>
        <begin position="344"/>
        <end position="591"/>
    </location>
</feature>
<proteinExistence type="predicted"/>
<evidence type="ECO:0000256" key="4">
    <source>
        <dbReference type="ARBA" id="ARBA00022692"/>
    </source>
</evidence>
<dbReference type="RefSeq" id="WP_030477397.1">
    <property type="nucleotide sequence ID" value="NZ_FWYC01000007.1"/>
</dbReference>
<keyword evidence="4 9" id="KW-0812">Transmembrane</keyword>
<evidence type="ECO:0000256" key="5">
    <source>
        <dbReference type="ARBA" id="ARBA00022741"/>
    </source>
</evidence>
<dbReference type="CDD" id="cd03219">
    <property type="entry name" value="ABC_Mj1267_LivG_branched"/>
    <property type="match status" value="1"/>
</dbReference>
<dbReference type="PANTHER" id="PTHR45772">
    <property type="entry name" value="CONSERVED COMPONENT OF ABC TRANSPORTER FOR NATURAL AMINO ACIDS-RELATED"/>
    <property type="match status" value="1"/>
</dbReference>
<keyword evidence="12" id="KW-1185">Reference proteome</keyword>
<keyword evidence="7 9" id="KW-1133">Transmembrane helix</keyword>
<dbReference type="eggNOG" id="COG4177">
    <property type="taxonomic scope" value="Bacteria"/>
</dbReference>
<dbReference type="Gene3D" id="3.40.50.300">
    <property type="entry name" value="P-loop containing nucleotide triphosphate hydrolases"/>
    <property type="match status" value="1"/>
</dbReference>
<dbReference type="AlphaFoldDB" id="A0A1W2DF03"/>
<keyword evidence="3" id="KW-1003">Cell membrane</keyword>
<keyword evidence="5" id="KW-0547">Nucleotide-binding</keyword>
<dbReference type="PROSITE" id="PS50893">
    <property type="entry name" value="ABC_TRANSPORTER_2"/>
    <property type="match status" value="1"/>
</dbReference>
<dbReference type="STRING" id="40571.SAMN05660733_02950"/>
<keyword evidence="8 9" id="KW-0472">Membrane</keyword>
<dbReference type="InterPro" id="IPR027417">
    <property type="entry name" value="P-loop_NTPase"/>
</dbReference>
<protein>
    <submittedName>
        <fullName evidence="11">Branched-chain amino acid transport system permease protein</fullName>
    </submittedName>
</protein>
<dbReference type="GO" id="GO:0005524">
    <property type="term" value="F:ATP binding"/>
    <property type="evidence" value="ECO:0007669"/>
    <property type="project" value="UniProtKB-KW"/>
</dbReference>
<dbReference type="InterPro" id="IPR003439">
    <property type="entry name" value="ABC_transporter-like_ATP-bd"/>
</dbReference>
<dbReference type="InterPro" id="IPR001851">
    <property type="entry name" value="ABC_transp_permease"/>
</dbReference>
<feature type="transmembrane region" description="Helical" evidence="9">
    <location>
        <begin position="113"/>
        <end position="132"/>
    </location>
</feature>
<dbReference type="eggNOG" id="COG0411">
    <property type="taxonomic scope" value="Bacteria"/>
</dbReference>
<dbReference type="Pfam" id="PF00005">
    <property type="entry name" value="ABC_tran"/>
    <property type="match status" value="1"/>
</dbReference>
<gene>
    <name evidence="11" type="ORF">SAMN05660733_02950</name>
</gene>
<dbReference type="CDD" id="cd06581">
    <property type="entry name" value="TM_PBP1_LivM_like"/>
    <property type="match status" value="1"/>
</dbReference>
<evidence type="ECO:0000256" key="6">
    <source>
        <dbReference type="ARBA" id="ARBA00022840"/>
    </source>
</evidence>
<dbReference type="GO" id="GO:0005886">
    <property type="term" value="C:plasma membrane"/>
    <property type="evidence" value="ECO:0007669"/>
    <property type="project" value="UniProtKB-SubCell"/>
</dbReference>
<feature type="transmembrane region" description="Helical" evidence="9">
    <location>
        <begin position="287"/>
        <end position="308"/>
    </location>
</feature>
<keyword evidence="2" id="KW-0813">Transport</keyword>
<dbReference type="Proteomes" id="UP000192840">
    <property type="component" value="Unassembled WGS sequence"/>
</dbReference>
<evidence type="ECO:0000313" key="12">
    <source>
        <dbReference type="Proteomes" id="UP000192840"/>
    </source>
</evidence>
<keyword evidence="6" id="KW-0067">ATP-binding</keyword>
<sequence length="597" mass="63311">MPLRILRTTPSWLLPLVFGALLIAAPWLGIDAGTRRLLLLTCILALVASGLNLSFGYAGELALGQTAMYATGAYLAGYLAINLVDDLAVLIVVGAVAALVVGLISGVPGLRLGGWSLAMTSFFLVLLVPHFIDLLEHYTGGAVGMVGIPKPRLFGVELNNIDFYVVVAVVTVAWFAVMRNLITSRHGVAFQVLRESPVLAASLGIPVYRLKLTAYAVGAIPAGIAGVLFAFADKYLSPHTFGFTMAVTVLAASILGGAKSIYGPLIGAAVMQYGPLRSTDFEQYAQVVYGIFLIIAGTLVANGLAGLANRAIRWLVARFTTPPAAVPNRPPADVEVPALPGTRLSVENLGKRFGGLQALGGVSLTAEPGRITALIGPNGSGKTTLLNMICGYYRTDAGVIRVGERDITGWATHRVARAGVARTFQTPLFPAHISVREAVAAGAYTPRYVGMPSSILRLPRYRRAAAEDRAEVTAVLRMVGLEHLADAEAASLPLGTRRLLEVARALVSRPQVLLLDEIASGLDEDEVARLGELIRAIRAAGATVILVEHNFRLVLDLADTIQVLARGELIASGTPDEIENHPRVLSEYLGVMQEAEQ</sequence>
<dbReference type="SMART" id="SM00382">
    <property type="entry name" value="AAA"/>
    <property type="match status" value="1"/>
</dbReference>
<comment type="subcellular location">
    <subcellularLocation>
        <location evidence="1">Cell membrane</location>
        <topology evidence="1">Multi-pass membrane protein</topology>
    </subcellularLocation>
</comment>
<evidence type="ECO:0000256" key="7">
    <source>
        <dbReference type="ARBA" id="ARBA00022989"/>
    </source>
</evidence>
<dbReference type="InterPro" id="IPR043428">
    <property type="entry name" value="LivM-like"/>
</dbReference>
<dbReference type="GO" id="GO:0016887">
    <property type="term" value="F:ATP hydrolysis activity"/>
    <property type="evidence" value="ECO:0007669"/>
    <property type="project" value="InterPro"/>
</dbReference>
<feature type="transmembrane region" description="Helical" evidence="9">
    <location>
        <begin position="37"/>
        <end position="55"/>
    </location>
</feature>
<evidence type="ECO:0000259" key="10">
    <source>
        <dbReference type="PROSITE" id="PS50893"/>
    </source>
</evidence>
<organism evidence="11 12">
    <name type="scientific">Lentzea albidocapillata</name>
    <dbReference type="NCBI Taxonomy" id="40571"/>
    <lineage>
        <taxon>Bacteria</taxon>
        <taxon>Bacillati</taxon>
        <taxon>Actinomycetota</taxon>
        <taxon>Actinomycetes</taxon>
        <taxon>Pseudonocardiales</taxon>
        <taxon>Pseudonocardiaceae</taxon>
        <taxon>Lentzea</taxon>
    </lineage>
</organism>
<evidence type="ECO:0000256" key="8">
    <source>
        <dbReference type="ARBA" id="ARBA00023136"/>
    </source>
</evidence>
<feature type="transmembrane region" description="Helical" evidence="9">
    <location>
        <begin position="87"/>
        <end position="107"/>
    </location>
</feature>
<evidence type="ECO:0000256" key="3">
    <source>
        <dbReference type="ARBA" id="ARBA00022475"/>
    </source>
</evidence>
<dbReference type="SUPFAM" id="SSF52540">
    <property type="entry name" value="P-loop containing nucleoside triphosphate hydrolases"/>
    <property type="match status" value="1"/>
</dbReference>
<reference evidence="12" key="1">
    <citation type="submission" date="2017-04" db="EMBL/GenBank/DDBJ databases">
        <authorList>
            <person name="Varghese N."/>
            <person name="Submissions S."/>
        </authorList>
    </citation>
    <scope>NUCLEOTIDE SEQUENCE [LARGE SCALE GENOMIC DNA]</scope>
    <source>
        <strain evidence="12">DSM 44073</strain>
    </source>
</reference>
<name>A0A1W2DF03_9PSEU</name>
<evidence type="ECO:0000256" key="9">
    <source>
        <dbReference type="SAM" id="Phobius"/>
    </source>
</evidence>
<evidence type="ECO:0000256" key="2">
    <source>
        <dbReference type="ARBA" id="ARBA00022448"/>
    </source>
</evidence>
<dbReference type="OrthoDB" id="8724465at2"/>
<feature type="transmembrane region" description="Helical" evidence="9">
    <location>
        <begin position="12"/>
        <end position="30"/>
    </location>
</feature>
<dbReference type="Pfam" id="PF02653">
    <property type="entry name" value="BPD_transp_2"/>
    <property type="match status" value="1"/>
</dbReference>